<reference evidence="10" key="1">
    <citation type="submission" date="2020-06" db="EMBL/GenBank/DDBJ databases">
        <title>Draft genome of Bugula neritina, a colonial animal packing powerful symbionts and potential medicines.</title>
        <authorList>
            <person name="Rayko M."/>
        </authorList>
    </citation>
    <scope>NUCLEOTIDE SEQUENCE [LARGE SCALE GENOMIC DNA]</scope>
    <source>
        <strain evidence="10">Kwan_BN1</strain>
    </source>
</reference>
<evidence type="ECO:0000313" key="10">
    <source>
        <dbReference type="EMBL" id="KAF6032098.1"/>
    </source>
</evidence>
<evidence type="ECO:0000256" key="4">
    <source>
        <dbReference type="ARBA" id="ARBA00022692"/>
    </source>
</evidence>
<dbReference type="Proteomes" id="UP000593567">
    <property type="component" value="Unassembled WGS sequence"/>
</dbReference>
<evidence type="ECO:0000256" key="9">
    <source>
        <dbReference type="ARBA" id="ARBA00023180"/>
    </source>
</evidence>
<dbReference type="PANTHER" id="PTHR14647:SF87">
    <property type="entry name" value="PUTATIVE-RELATED"/>
    <property type="match status" value="1"/>
</dbReference>
<evidence type="ECO:0000256" key="1">
    <source>
        <dbReference type="ARBA" id="ARBA00004323"/>
    </source>
</evidence>
<dbReference type="GO" id="GO:0001733">
    <property type="term" value="F:galactosylceramide sulfotransferase activity"/>
    <property type="evidence" value="ECO:0007669"/>
    <property type="project" value="InterPro"/>
</dbReference>
<dbReference type="InterPro" id="IPR009729">
    <property type="entry name" value="Gal-3-0_sulfotransfrase"/>
</dbReference>
<evidence type="ECO:0008006" key="12">
    <source>
        <dbReference type="Google" id="ProtNLM"/>
    </source>
</evidence>
<comment type="subcellular location">
    <subcellularLocation>
        <location evidence="1">Golgi apparatus membrane</location>
        <topology evidence="1">Single-pass type II membrane protein</topology>
    </subcellularLocation>
</comment>
<keyword evidence="4" id="KW-0812">Transmembrane</keyword>
<evidence type="ECO:0000256" key="8">
    <source>
        <dbReference type="ARBA" id="ARBA00023136"/>
    </source>
</evidence>
<gene>
    <name evidence="10" type="ORF">EB796_009598</name>
</gene>
<evidence type="ECO:0000313" key="11">
    <source>
        <dbReference type="Proteomes" id="UP000593567"/>
    </source>
</evidence>
<keyword evidence="11" id="KW-1185">Reference proteome</keyword>
<evidence type="ECO:0000256" key="7">
    <source>
        <dbReference type="ARBA" id="ARBA00023034"/>
    </source>
</evidence>
<sequence length="420" mass="48808">MFYYMKNAVDLNGTEEEKGIIYDNKLSYPLHGGKQSNSGIKSVSKWNGETKENDAAPAVFSKLPLQRNIVVAPYYNFTRRKTPLKHIAFIKTHKCASSTIQNILMRYGIKNHLTFVLPKNIYNMAGWPHPFDPSKHMRPIKEEKADILCFHSVFSEKIAEVMKKDTFYLTIVREPLSMMQSFYSYENWNLCYKKTLREIIAGFPHQTVICKVNAYNPMMFDMGFPVKKHSSSLKAIDEYIGMLDKRFNLVMIVEYFEESLIILRDMLGWSNEDILSFAVNFRKSTNGSFENVAMEGVDMSDDEESKAFLYEKSIADAKLYYHFKSKLEATIEANRTYFTKEKLNFQAVKQRWMEFCIKSTMPNDSVRDKRFKGFGNFVYGYALSKEGLKNQTCIDLATPEPSFVERVNKYQSFGLRRGMI</sequence>
<dbReference type="AlphaFoldDB" id="A0A7J7K3D2"/>
<keyword evidence="9" id="KW-0325">Glycoprotein</keyword>
<dbReference type="GO" id="GO:0009247">
    <property type="term" value="P:glycolipid biosynthetic process"/>
    <property type="evidence" value="ECO:0007669"/>
    <property type="project" value="InterPro"/>
</dbReference>
<evidence type="ECO:0000256" key="3">
    <source>
        <dbReference type="ARBA" id="ARBA00022679"/>
    </source>
</evidence>
<organism evidence="10 11">
    <name type="scientific">Bugula neritina</name>
    <name type="common">Brown bryozoan</name>
    <name type="synonym">Sertularia neritina</name>
    <dbReference type="NCBI Taxonomy" id="10212"/>
    <lineage>
        <taxon>Eukaryota</taxon>
        <taxon>Metazoa</taxon>
        <taxon>Spiralia</taxon>
        <taxon>Lophotrochozoa</taxon>
        <taxon>Bryozoa</taxon>
        <taxon>Gymnolaemata</taxon>
        <taxon>Cheilostomatida</taxon>
        <taxon>Flustrina</taxon>
        <taxon>Buguloidea</taxon>
        <taxon>Bugulidae</taxon>
        <taxon>Bugula</taxon>
    </lineage>
</organism>
<evidence type="ECO:0000256" key="6">
    <source>
        <dbReference type="ARBA" id="ARBA00022989"/>
    </source>
</evidence>
<comment type="caution">
    <text evidence="10">The sequence shown here is derived from an EMBL/GenBank/DDBJ whole genome shotgun (WGS) entry which is preliminary data.</text>
</comment>
<accession>A0A7J7K3D2</accession>
<name>A0A7J7K3D2_BUGNE</name>
<dbReference type="SUPFAM" id="SSF52540">
    <property type="entry name" value="P-loop containing nucleoside triphosphate hydrolases"/>
    <property type="match status" value="1"/>
</dbReference>
<proteinExistence type="inferred from homology"/>
<comment type="similarity">
    <text evidence="2">Belongs to the galactose-3-O-sulfotransferase family.</text>
</comment>
<dbReference type="PANTHER" id="PTHR14647">
    <property type="entry name" value="GALACTOSE-3-O-SULFOTRANSFERASE"/>
    <property type="match status" value="1"/>
</dbReference>
<dbReference type="Pfam" id="PF06990">
    <property type="entry name" value="Gal-3-0_sulfotr"/>
    <property type="match status" value="1"/>
</dbReference>
<dbReference type="GO" id="GO:0000139">
    <property type="term" value="C:Golgi membrane"/>
    <property type="evidence" value="ECO:0007669"/>
    <property type="project" value="UniProtKB-SubCell"/>
</dbReference>
<keyword evidence="8" id="KW-0472">Membrane</keyword>
<keyword evidence="7" id="KW-0333">Golgi apparatus</keyword>
<dbReference type="EMBL" id="VXIV02001535">
    <property type="protein sequence ID" value="KAF6032098.1"/>
    <property type="molecule type" value="Genomic_DNA"/>
</dbReference>
<keyword evidence="3" id="KW-0808">Transferase</keyword>
<evidence type="ECO:0000256" key="2">
    <source>
        <dbReference type="ARBA" id="ARBA00008124"/>
    </source>
</evidence>
<dbReference type="InterPro" id="IPR027417">
    <property type="entry name" value="P-loop_NTPase"/>
</dbReference>
<dbReference type="Gene3D" id="3.40.50.300">
    <property type="entry name" value="P-loop containing nucleotide triphosphate hydrolases"/>
    <property type="match status" value="1"/>
</dbReference>
<keyword evidence="5" id="KW-0735">Signal-anchor</keyword>
<keyword evidence="6" id="KW-1133">Transmembrane helix</keyword>
<evidence type="ECO:0000256" key="5">
    <source>
        <dbReference type="ARBA" id="ARBA00022968"/>
    </source>
</evidence>
<protein>
    <recommendedName>
        <fullName evidence="12">GAL3ST1</fullName>
    </recommendedName>
</protein>
<dbReference type="OrthoDB" id="514299at2759"/>